<gene>
    <name evidence="2" type="ORF">OJ962_06675</name>
</gene>
<name>A0ABT4RF65_9ACTN</name>
<evidence type="ECO:0000259" key="1">
    <source>
        <dbReference type="PROSITE" id="PS50164"/>
    </source>
</evidence>
<evidence type="ECO:0000313" key="3">
    <source>
        <dbReference type="Proteomes" id="UP001147700"/>
    </source>
</evidence>
<sequence>MADAVELMFDLPTATAEYVALDTETNGLSGDRCELTEVGAVLVGGGELHEEWDSLVSVSTPLGRYIQRFTGISQEMVDGAQPPEEVLPRLAAMLRGRVLVAHNARFDVRVLRQAFARAALEWPDPPVICTVQMARRFAPLQRKRGLATLAGALGVEVEEVHRALPDARTCAQVFCALFGRLCANAPTIGDAIALLGARKVRKRPPTVPNRPRNERPHLAALPHEPGVYVFRDADGQPLYVGKSVDLRVRARSHFTSGASWTQRAEHVDHTVTESELGALLLEDRLIKALKPPGNVRGKAEPDGYVYIRCRLDIPFPILEVAREPAAGHAVCVGPVRGRAAAAELVEQLNSLFGLRHCGRTLPRREHPSAYGQMGRCLSPCLHDLDPNVYRERLDAALRLFVGRSGGEALLARVDHQIKEAAAAQRYERAAWLARRRVRLEALLSRLGGVLRAIHTGARLVLAPHPSAAGRFDAIWIAGGRVVDWGAVDGSPLVERSRRAYAQAPPPGRLGGSMPAEAVWEARLVGWWIAANNPPTLELGPRISAEQLDRFLARHGYDGASREWPATRAA</sequence>
<accession>A0ABT4RF65</accession>
<dbReference type="SUPFAM" id="SSF82771">
    <property type="entry name" value="GIY-YIG endonuclease"/>
    <property type="match status" value="1"/>
</dbReference>
<keyword evidence="2" id="KW-0540">Nuclease</keyword>
<proteinExistence type="predicted"/>
<dbReference type="InterPro" id="IPR036397">
    <property type="entry name" value="RNaseH_sf"/>
</dbReference>
<dbReference type="Gene3D" id="3.30.420.10">
    <property type="entry name" value="Ribonuclease H-like superfamily/Ribonuclease H"/>
    <property type="match status" value="1"/>
</dbReference>
<keyword evidence="2" id="KW-0378">Hydrolase</keyword>
<organism evidence="2 3">
    <name type="scientific">Solirubrobacter deserti</name>
    <dbReference type="NCBI Taxonomy" id="2282478"/>
    <lineage>
        <taxon>Bacteria</taxon>
        <taxon>Bacillati</taxon>
        <taxon>Actinomycetota</taxon>
        <taxon>Thermoleophilia</taxon>
        <taxon>Solirubrobacterales</taxon>
        <taxon>Solirubrobacteraceae</taxon>
        <taxon>Solirubrobacter</taxon>
    </lineage>
</organism>
<dbReference type="SMART" id="SM00465">
    <property type="entry name" value="GIYc"/>
    <property type="match status" value="1"/>
</dbReference>
<dbReference type="GO" id="GO:0004527">
    <property type="term" value="F:exonuclease activity"/>
    <property type="evidence" value="ECO:0007669"/>
    <property type="project" value="UniProtKB-KW"/>
</dbReference>
<reference evidence="2" key="1">
    <citation type="submission" date="2022-10" db="EMBL/GenBank/DDBJ databases">
        <title>The WGS of Solirubrobacter sp. CPCC 204708.</title>
        <authorList>
            <person name="Jiang Z."/>
        </authorList>
    </citation>
    <scope>NUCLEOTIDE SEQUENCE</scope>
    <source>
        <strain evidence="2">CPCC 204708</strain>
    </source>
</reference>
<keyword evidence="3" id="KW-1185">Reference proteome</keyword>
<dbReference type="PROSITE" id="PS50164">
    <property type="entry name" value="GIY_YIG"/>
    <property type="match status" value="1"/>
</dbReference>
<dbReference type="RefSeq" id="WP_202957161.1">
    <property type="nucleotide sequence ID" value="NZ_JAPCID010000008.1"/>
</dbReference>
<dbReference type="CDD" id="cd10434">
    <property type="entry name" value="GIY-YIG_UvrC_Cho"/>
    <property type="match status" value="1"/>
</dbReference>
<dbReference type="InterPro" id="IPR050066">
    <property type="entry name" value="UvrABC_protein_C"/>
</dbReference>
<dbReference type="CDD" id="cd06127">
    <property type="entry name" value="DEDDh"/>
    <property type="match status" value="1"/>
</dbReference>
<dbReference type="Pfam" id="PF01541">
    <property type="entry name" value="GIY-YIG"/>
    <property type="match status" value="1"/>
</dbReference>
<evidence type="ECO:0000313" key="2">
    <source>
        <dbReference type="EMBL" id="MDA0137175.1"/>
    </source>
</evidence>
<dbReference type="SMART" id="SM00479">
    <property type="entry name" value="EXOIII"/>
    <property type="match status" value="1"/>
</dbReference>
<dbReference type="Pfam" id="PF00929">
    <property type="entry name" value="RNase_T"/>
    <property type="match status" value="1"/>
</dbReference>
<dbReference type="InterPro" id="IPR013520">
    <property type="entry name" value="Ribonucl_H"/>
</dbReference>
<dbReference type="InterPro" id="IPR047296">
    <property type="entry name" value="GIY-YIG_UvrC_Cho"/>
</dbReference>
<dbReference type="EMBL" id="JAPCID010000008">
    <property type="protein sequence ID" value="MDA0137175.1"/>
    <property type="molecule type" value="Genomic_DNA"/>
</dbReference>
<dbReference type="SUPFAM" id="SSF53098">
    <property type="entry name" value="Ribonuclease H-like"/>
    <property type="match status" value="1"/>
</dbReference>
<protein>
    <submittedName>
        <fullName evidence="2">Exonuclease domain-containing protein</fullName>
    </submittedName>
</protein>
<comment type="caution">
    <text evidence="2">The sequence shown here is derived from an EMBL/GenBank/DDBJ whole genome shotgun (WGS) entry which is preliminary data.</text>
</comment>
<keyword evidence="2" id="KW-0269">Exonuclease</keyword>
<dbReference type="Gene3D" id="3.40.1440.10">
    <property type="entry name" value="GIY-YIG endonuclease"/>
    <property type="match status" value="1"/>
</dbReference>
<dbReference type="InterPro" id="IPR035901">
    <property type="entry name" value="GIY-YIG_endonuc_sf"/>
</dbReference>
<dbReference type="PANTHER" id="PTHR30562">
    <property type="entry name" value="UVRC/OXIDOREDUCTASE"/>
    <property type="match status" value="1"/>
</dbReference>
<dbReference type="InterPro" id="IPR000305">
    <property type="entry name" value="GIY-YIG_endonuc"/>
</dbReference>
<feature type="domain" description="GIY-YIG" evidence="1">
    <location>
        <begin position="223"/>
        <end position="295"/>
    </location>
</feature>
<dbReference type="InterPro" id="IPR012337">
    <property type="entry name" value="RNaseH-like_sf"/>
</dbReference>
<dbReference type="PANTHER" id="PTHR30562:SF1">
    <property type="entry name" value="UVRABC SYSTEM PROTEIN C"/>
    <property type="match status" value="1"/>
</dbReference>
<dbReference type="Proteomes" id="UP001147700">
    <property type="component" value="Unassembled WGS sequence"/>
</dbReference>